<keyword evidence="2" id="KW-0808">Transferase</keyword>
<evidence type="ECO:0000259" key="6">
    <source>
        <dbReference type="Pfam" id="PF08241"/>
    </source>
</evidence>
<gene>
    <name evidence="7" type="primary">Ndufaf5</name>
    <name evidence="7" type="ORF">EVAR_78883_1</name>
</gene>
<dbReference type="GO" id="GO:0032981">
    <property type="term" value="P:mitochondrial respiratory chain complex I assembly"/>
    <property type="evidence" value="ECO:0007669"/>
    <property type="project" value="TreeGrafter"/>
</dbReference>
<keyword evidence="8" id="KW-1185">Reference proteome</keyword>
<dbReference type="OrthoDB" id="16816at2759"/>
<accession>A0A4C1U3V3</accession>
<dbReference type="PANTHER" id="PTHR13090">
    <property type="entry name" value="ARGININE-HYDROXYLASE NDUFAF5, MITOCHONDRIAL"/>
    <property type="match status" value="1"/>
</dbReference>
<dbReference type="EMBL" id="BGZK01000119">
    <property type="protein sequence ID" value="GBP20506.1"/>
    <property type="molecule type" value="Genomic_DNA"/>
</dbReference>
<evidence type="ECO:0000256" key="1">
    <source>
        <dbReference type="ARBA" id="ARBA00022603"/>
    </source>
</evidence>
<dbReference type="GO" id="GO:0005739">
    <property type="term" value="C:mitochondrion"/>
    <property type="evidence" value="ECO:0007669"/>
    <property type="project" value="TreeGrafter"/>
</dbReference>
<dbReference type="Proteomes" id="UP000299102">
    <property type="component" value="Unassembled WGS sequence"/>
</dbReference>
<keyword evidence="1" id="KW-0489">Methyltransferase</keyword>
<sequence length="381" mass="43003">MSQLKSLLNQRHLFDKRLLEGRYLRYQWGRFLKNSSIEKKKTASAVYRTMNIFDRKAKSLQKERSAQREDYHLFEYVKEEIGWRTADRIFDIKRTFHNAVELGASRGYVSRHLAPDSVTKITLCDASQTHLDKAAVGDGVEFEKILIDEENFDFPDDSVDLLVSSLALHWVNDLPGCFDKIMKCLKPDGVFMASLFGGDTLMELRQSVQLAESERLGGMFPHVSPFTRIRDIGGLLNAAGFTMQTVDTDNMVIWYPTAWHLMEDLRGLGESNAALNRPLRLSKDVQFAAAAIYDEMYGKFLYSAIIDTPRVLIPNAHVKNTVSTLTLMGDGDAPRHCSVLYQPSVAPLSALAQSPYHRLRGSDHKSSRLAQCGLGINNLSH</sequence>
<comment type="caution">
    <text evidence="7">The sequence shown here is derived from an EMBL/GenBank/DDBJ whole genome shotgun (WGS) entry which is preliminary data.</text>
</comment>
<proteinExistence type="predicted"/>
<feature type="domain" description="Methyltransferase type 11" evidence="6">
    <location>
        <begin position="101"/>
        <end position="192"/>
    </location>
</feature>
<dbReference type="CDD" id="cd02440">
    <property type="entry name" value="AdoMet_MTases"/>
    <property type="match status" value="1"/>
</dbReference>
<organism evidence="7 8">
    <name type="scientific">Eumeta variegata</name>
    <name type="common">Bagworm moth</name>
    <name type="synonym">Eumeta japonica</name>
    <dbReference type="NCBI Taxonomy" id="151549"/>
    <lineage>
        <taxon>Eukaryota</taxon>
        <taxon>Metazoa</taxon>
        <taxon>Ecdysozoa</taxon>
        <taxon>Arthropoda</taxon>
        <taxon>Hexapoda</taxon>
        <taxon>Insecta</taxon>
        <taxon>Pterygota</taxon>
        <taxon>Neoptera</taxon>
        <taxon>Endopterygota</taxon>
        <taxon>Lepidoptera</taxon>
        <taxon>Glossata</taxon>
        <taxon>Ditrysia</taxon>
        <taxon>Tineoidea</taxon>
        <taxon>Psychidae</taxon>
        <taxon>Oiketicinae</taxon>
        <taxon>Eumeta</taxon>
    </lineage>
</organism>
<dbReference type="STRING" id="151549.A0A4C1U3V3"/>
<reference evidence="7 8" key="1">
    <citation type="journal article" date="2019" name="Commun. Biol.">
        <title>The bagworm genome reveals a unique fibroin gene that provides high tensile strength.</title>
        <authorList>
            <person name="Kono N."/>
            <person name="Nakamura H."/>
            <person name="Ohtoshi R."/>
            <person name="Tomita M."/>
            <person name="Numata K."/>
            <person name="Arakawa K."/>
        </authorList>
    </citation>
    <scope>NUCLEOTIDE SEQUENCE [LARGE SCALE GENOMIC DNA]</scope>
</reference>
<dbReference type="InterPro" id="IPR029063">
    <property type="entry name" value="SAM-dependent_MTases_sf"/>
</dbReference>
<dbReference type="InterPro" id="IPR013216">
    <property type="entry name" value="Methyltransf_11"/>
</dbReference>
<evidence type="ECO:0000313" key="8">
    <source>
        <dbReference type="Proteomes" id="UP000299102"/>
    </source>
</evidence>
<dbReference type="GO" id="GO:0008757">
    <property type="term" value="F:S-adenosylmethionine-dependent methyltransferase activity"/>
    <property type="evidence" value="ECO:0007669"/>
    <property type="project" value="InterPro"/>
</dbReference>
<dbReference type="GO" id="GO:0032259">
    <property type="term" value="P:methylation"/>
    <property type="evidence" value="ECO:0007669"/>
    <property type="project" value="UniProtKB-KW"/>
</dbReference>
<dbReference type="InterPro" id="IPR050602">
    <property type="entry name" value="Malonyl-ACP_OMT"/>
</dbReference>
<dbReference type="PANTHER" id="PTHR13090:SF1">
    <property type="entry name" value="ARGININE-HYDROXYLASE NDUFAF5, MITOCHONDRIAL"/>
    <property type="match status" value="1"/>
</dbReference>
<dbReference type="Gene3D" id="3.40.50.150">
    <property type="entry name" value="Vaccinia Virus protein VP39"/>
    <property type="match status" value="1"/>
</dbReference>
<dbReference type="AlphaFoldDB" id="A0A4C1U3V3"/>
<protein>
    <recommendedName>
        <fullName evidence="3">Arginine-hydroxylase NDUFAF5, mitochondrial</fullName>
    </recommendedName>
    <alternativeName>
        <fullName evidence="4">NADH dehydrogenase [ubiquinone] 1 alpha subcomplex assembly factor 5</fullName>
    </alternativeName>
    <alternativeName>
        <fullName evidence="5">Putative methyltransferase NDUFAF5</fullName>
    </alternativeName>
</protein>
<evidence type="ECO:0000313" key="7">
    <source>
        <dbReference type="EMBL" id="GBP20506.1"/>
    </source>
</evidence>
<evidence type="ECO:0000256" key="4">
    <source>
        <dbReference type="ARBA" id="ARBA00041833"/>
    </source>
</evidence>
<dbReference type="Pfam" id="PF08241">
    <property type="entry name" value="Methyltransf_11"/>
    <property type="match status" value="1"/>
</dbReference>
<name>A0A4C1U3V3_EUMVA</name>
<evidence type="ECO:0000256" key="2">
    <source>
        <dbReference type="ARBA" id="ARBA00022679"/>
    </source>
</evidence>
<evidence type="ECO:0000256" key="5">
    <source>
        <dbReference type="ARBA" id="ARBA00042549"/>
    </source>
</evidence>
<dbReference type="SUPFAM" id="SSF53335">
    <property type="entry name" value="S-adenosyl-L-methionine-dependent methyltransferases"/>
    <property type="match status" value="1"/>
</dbReference>
<evidence type="ECO:0000256" key="3">
    <source>
        <dbReference type="ARBA" id="ARBA00040937"/>
    </source>
</evidence>